<name>A0ABT4AZY1_9ACTN</name>
<evidence type="ECO:0000313" key="2">
    <source>
        <dbReference type="EMBL" id="MCY1139407.1"/>
    </source>
</evidence>
<keyword evidence="3" id="KW-1185">Reference proteome</keyword>
<evidence type="ECO:0000256" key="1">
    <source>
        <dbReference type="SAM" id="Phobius"/>
    </source>
</evidence>
<sequence>MALIAFWFPLRLWLDHGDPILAILANSGLYGAIWGLFPWLIDKVNKQGRRALTTADRRRGITIGLAVGVPVFGAFLALCLATGRWVHAGLFALTLAGLVAAAWMSHRALKSGDDRAVAARG</sequence>
<feature type="transmembrane region" description="Helical" evidence="1">
    <location>
        <begin position="61"/>
        <end position="78"/>
    </location>
</feature>
<organism evidence="2 3">
    <name type="scientific">Paractinoplanes pyxinae</name>
    <dbReference type="NCBI Taxonomy" id="2997416"/>
    <lineage>
        <taxon>Bacteria</taxon>
        <taxon>Bacillati</taxon>
        <taxon>Actinomycetota</taxon>
        <taxon>Actinomycetes</taxon>
        <taxon>Micromonosporales</taxon>
        <taxon>Micromonosporaceae</taxon>
        <taxon>Paractinoplanes</taxon>
    </lineage>
</organism>
<comment type="caution">
    <text evidence="2">The sequence shown here is derived from an EMBL/GenBank/DDBJ whole genome shotgun (WGS) entry which is preliminary data.</text>
</comment>
<feature type="transmembrane region" description="Helical" evidence="1">
    <location>
        <begin position="84"/>
        <end position="105"/>
    </location>
</feature>
<proteinExistence type="predicted"/>
<evidence type="ECO:0000313" key="3">
    <source>
        <dbReference type="Proteomes" id="UP001151002"/>
    </source>
</evidence>
<protein>
    <submittedName>
        <fullName evidence="2">Uncharacterized protein</fullName>
    </submittedName>
</protein>
<accession>A0ABT4AZY1</accession>
<dbReference type="Proteomes" id="UP001151002">
    <property type="component" value="Unassembled WGS sequence"/>
</dbReference>
<gene>
    <name evidence="2" type="ORF">OWR29_15515</name>
</gene>
<reference evidence="2" key="1">
    <citation type="submission" date="2022-11" db="EMBL/GenBank/DDBJ databases">
        <authorList>
            <person name="Somphong A."/>
            <person name="Phongsopitanun W."/>
        </authorList>
    </citation>
    <scope>NUCLEOTIDE SEQUENCE</scope>
    <source>
        <strain evidence="2">Pm04-4</strain>
    </source>
</reference>
<dbReference type="EMBL" id="JAPNTZ010000005">
    <property type="protein sequence ID" value="MCY1139407.1"/>
    <property type="molecule type" value="Genomic_DNA"/>
</dbReference>
<keyword evidence="1" id="KW-0812">Transmembrane</keyword>
<keyword evidence="1" id="KW-0472">Membrane</keyword>
<feature type="transmembrane region" description="Helical" evidence="1">
    <location>
        <begin position="20"/>
        <end position="41"/>
    </location>
</feature>
<dbReference type="RefSeq" id="WP_267563526.1">
    <property type="nucleotide sequence ID" value="NZ_JAPNTZ010000005.1"/>
</dbReference>
<keyword evidence="1" id="KW-1133">Transmembrane helix</keyword>